<protein>
    <submittedName>
        <fullName evidence="1">Transcriptional regulator</fullName>
    </submittedName>
</protein>
<keyword evidence="2" id="KW-1185">Reference proteome</keyword>
<dbReference type="RefSeq" id="WP_311706987.1">
    <property type="nucleotide sequence ID" value="NZ_JAVREL010000016.1"/>
</dbReference>
<dbReference type="Proteomes" id="UP001183246">
    <property type="component" value="Unassembled WGS sequence"/>
</dbReference>
<sequence length="222" mass="23928">MTRVDVPDPPHRTGADLLVLHALRCGGFAGLAGVSDATGLPEPDAESALIDLAVAGLVTHVPGDLGGWGLTEAGRAADAERIANELAATGARPVVAAAYDEFLVLNPELLDLCAAWQSRPADGATIPNDHTDAGYDSRVLDRLADLHRRAEHGCAELFATMLRFRRYRTRLAGALARARSGSRAHVTDSTDSYHTVWFQLHEDLLATLGIPRPWHATEPRYR</sequence>
<proteinExistence type="predicted"/>
<evidence type="ECO:0000313" key="1">
    <source>
        <dbReference type="EMBL" id="MDT0345856.1"/>
    </source>
</evidence>
<evidence type="ECO:0000313" key="2">
    <source>
        <dbReference type="Proteomes" id="UP001183246"/>
    </source>
</evidence>
<gene>
    <name evidence="1" type="ORF">RM590_25165</name>
</gene>
<name>A0ABU2MWK7_9ACTN</name>
<comment type="caution">
    <text evidence="1">The sequence shown here is derived from an EMBL/GenBank/DDBJ whole genome shotgun (WGS) entry which is preliminary data.</text>
</comment>
<reference evidence="2" key="1">
    <citation type="submission" date="2023-07" db="EMBL/GenBank/DDBJ databases">
        <title>30 novel species of actinomycetes from the DSMZ collection.</title>
        <authorList>
            <person name="Nouioui I."/>
        </authorList>
    </citation>
    <scope>NUCLEOTIDE SEQUENCE [LARGE SCALE GENOMIC DNA]</scope>
    <source>
        <strain evidence="2">DSM 44938</strain>
    </source>
</reference>
<organism evidence="1 2">
    <name type="scientific">Streptomyces litchfieldiae</name>
    <dbReference type="NCBI Taxonomy" id="3075543"/>
    <lineage>
        <taxon>Bacteria</taxon>
        <taxon>Bacillati</taxon>
        <taxon>Actinomycetota</taxon>
        <taxon>Actinomycetes</taxon>
        <taxon>Kitasatosporales</taxon>
        <taxon>Streptomycetaceae</taxon>
        <taxon>Streptomyces</taxon>
    </lineage>
</organism>
<accession>A0ABU2MWK7</accession>
<dbReference type="EMBL" id="JAVREL010000016">
    <property type="protein sequence ID" value="MDT0345856.1"/>
    <property type="molecule type" value="Genomic_DNA"/>
</dbReference>